<proteinExistence type="predicted"/>
<organism evidence="1 2">
    <name type="scientific">Pseudonocardia halophobica</name>
    <dbReference type="NCBI Taxonomy" id="29401"/>
    <lineage>
        <taxon>Bacteria</taxon>
        <taxon>Bacillati</taxon>
        <taxon>Actinomycetota</taxon>
        <taxon>Actinomycetes</taxon>
        <taxon>Pseudonocardiales</taxon>
        <taxon>Pseudonocardiaceae</taxon>
        <taxon>Pseudonocardia</taxon>
    </lineage>
</organism>
<dbReference type="AlphaFoldDB" id="A0A9W6L6P8"/>
<dbReference type="EMBL" id="BSFQ01000026">
    <property type="protein sequence ID" value="GLL13905.1"/>
    <property type="molecule type" value="Genomic_DNA"/>
</dbReference>
<name>A0A9W6L6P8_9PSEU</name>
<accession>A0A9W6L6P8</accession>
<evidence type="ECO:0000313" key="2">
    <source>
        <dbReference type="Proteomes" id="UP001143463"/>
    </source>
</evidence>
<sequence length="164" mass="18134">MSALVGRAGRQNPTLSRSSLGELAKVEGGWSGDRRLVSASLDGMLDDETLDELKDPDPFVERLLSDEQRALAGELLLPLHAVELLGPIKARKWDPDDDGDVAAELWEVDEDVRFLEVSIRVADDPEGALKDLEQRVRKGGLQIDPMQNTKTTTVLRHLAERDGR</sequence>
<reference evidence="1" key="2">
    <citation type="submission" date="2023-01" db="EMBL/GenBank/DDBJ databases">
        <authorList>
            <person name="Sun Q."/>
            <person name="Evtushenko L."/>
        </authorList>
    </citation>
    <scope>NUCLEOTIDE SEQUENCE</scope>
    <source>
        <strain evidence="1">VKM Ac-1069</strain>
    </source>
</reference>
<dbReference type="Proteomes" id="UP001143463">
    <property type="component" value="Unassembled WGS sequence"/>
</dbReference>
<reference evidence="1" key="1">
    <citation type="journal article" date="2014" name="Int. J. Syst. Evol. Microbiol.">
        <title>Complete genome sequence of Corynebacterium casei LMG S-19264T (=DSM 44701T), isolated from a smear-ripened cheese.</title>
        <authorList>
            <consortium name="US DOE Joint Genome Institute (JGI-PGF)"/>
            <person name="Walter F."/>
            <person name="Albersmeier A."/>
            <person name="Kalinowski J."/>
            <person name="Ruckert C."/>
        </authorList>
    </citation>
    <scope>NUCLEOTIDE SEQUENCE</scope>
    <source>
        <strain evidence="1">VKM Ac-1069</strain>
    </source>
</reference>
<keyword evidence="2" id="KW-1185">Reference proteome</keyword>
<dbReference type="RefSeq" id="WP_156066876.1">
    <property type="nucleotide sequence ID" value="NZ_BAAAUZ010000037.1"/>
</dbReference>
<gene>
    <name evidence="1" type="ORF">GCM10017577_50500</name>
</gene>
<evidence type="ECO:0000313" key="1">
    <source>
        <dbReference type="EMBL" id="GLL13905.1"/>
    </source>
</evidence>
<protein>
    <submittedName>
        <fullName evidence="1">Uncharacterized protein</fullName>
    </submittedName>
</protein>
<comment type="caution">
    <text evidence="1">The sequence shown here is derived from an EMBL/GenBank/DDBJ whole genome shotgun (WGS) entry which is preliminary data.</text>
</comment>